<evidence type="ECO:0000259" key="8">
    <source>
        <dbReference type="PROSITE" id="PS50206"/>
    </source>
</evidence>
<dbReference type="InterPro" id="IPR036873">
    <property type="entry name" value="Rhodanese-like_dom_sf"/>
</dbReference>
<dbReference type="Proteomes" id="UP000557566">
    <property type="component" value="Unassembled WGS sequence"/>
</dbReference>
<dbReference type="InterPro" id="IPR001763">
    <property type="entry name" value="Rhodanese-like_dom"/>
</dbReference>
<feature type="domain" description="Rhodanese" evidence="8">
    <location>
        <begin position="22"/>
        <end position="44"/>
    </location>
</feature>
<keyword evidence="10" id="KW-1185">Reference proteome</keyword>
<sequence length="127" mass="14512">MARHIRSEDRTVNAEHYPRLTYPEVYILDGGYSSFFAEHRGRCFPPEYVEMSDEKHQRTCEREMGRLKTRKGLGRAQTFAFGQRGEPRVNNSPTGHSRPTSRLASMTSLGHAPVPGERSPARRMASY</sequence>
<keyword evidence="5" id="KW-0904">Protein phosphatase</keyword>
<keyword evidence="3" id="KW-0132">Cell division</keyword>
<dbReference type="GO" id="GO:0051301">
    <property type="term" value="P:cell division"/>
    <property type="evidence" value="ECO:0007669"/>
    <property type="project" value="UniProtKB-KW"/>
</dbReference>
<dbReference type="PANTHER" id="PTHR10828:SF17">
    <property type="entry name" value="PROTEIN-TYROSINE-PHOSPHATASE"/>
    <property type="match status" value="1"/>
</dbReference>
<keyword evidence="6" id="KW-0131">Cell cycle</keyword>
<evidence type="ECO:0000256" key="5">
    <source>
        <dbReference type="ARBA" id="ARBA00022912"/>
    </source>
</evidence>
<comment type="similarity">
    <text evidence="1">Belongs to the MPI phosphatase family.</text>
</comment>
<dbReference type="PRINTS" id="PR00716">
    <property type="entry name" value="MPIPHPHTASE"/>
</dbReference>
<dbReference type="AlphaFoldDB" id="A0A8H4PY33"/>
<protein>
    <recommendedName>
        <fullName evidence="2">protein-tyrosine-phosphatase</fullName>
        <ecNumber evidence="2">3.1.3.48</ecNumber>
    </recommendedName>
</protein>
<evidence type="ECO:0000313" key="9">
    <source>
        <dbReference type="EMBL" id="KAF4512520.1"/>
    </source>
</evidence>
<evidence type="ECO:0000256" key="7">
    <source>
        <dbReference type="SAM" id="MobiDB-lite"/>
    </source>
</evidence>
<dbReference type="Gene3D" id="3.40.250.10">
    <property type="entry name" value="Rhodanese-like domain"/>
    <property type="match status" value="1"/>
</dbReference>
<keyword evidence="4" id="KW-0378">Hydrolase</keyword>
<dbReference type="GO" id="GO:0000086">
    <property type="term" value="P:G2/M transition of mitotic cell cycle"/>
    <property type="evidence" value="ECO:0007669"/>
    <property type="project" value="TreeGrafter"/>
</dbReference>
<evidence type="ECO:0000256" key="6">
    <source>
        <dbReference type="ARBA" id="ARBA00023306"/>
    </source>
</evidence>
<evidence type="ECO:0000313" key="10">
    <source>
        <dbReference type="Proteomes" id="UP000557566"/>
    </source>
</evidence>
<dbReference type="PANTHER" id="PTHR10828">
    <property type="entry name" value="M-PHASE INDUCER PHOSPHATASE DUAL SPECIFICITY PHOSPHATASE CDC25"/>
    <property type="match status" value="1"/>
</dbReference>
<dbReference type="EMBL" id="JAAVMX010000002">
    <property type="protein sequence ID" value="KAF4512520.1"/>
    <property type="molecule type" value="Genomic_DNA"/>
</dbReference>
<accession>A0A8H4PY33</accession>
<dbReference type="SUPFAM" id="SSF52821">
    <property type="entry name" value="Rhodanese/Cell cycle control phosphatase"/>
    <property type="match status" value="1"/>
</dbReference>
<name>A0A8H4PY33_9HYPO</name>
<dbReference type="GO" id="GO:0005737">
    <property type="term" value="C:cytoplasm"/>
    <property type="evidence" value="ECO:0007669"/>
    <property type="project" value="TreeGrafter"/>
</dbReference>
<organism evidence="9 10">
    <name type="scientific">Ophiocordyceps sinensis</name>
    <dbReference type="NCBI Taxonomy" id="72228"/>
    <lineage>
        <taxon>Eukaryota</taxon>
        <taxon>Fungi</taxon>
        <taxon>Dikarya</taxon>
        <taxon>Ascomycota</taxon>
        <taxon>Pezizomycotina</taxon>
        <taxon>Sordariomycetes</taxon>
        <taxon>Hypocreomycetidae</taxon>
        <taxon>Hypocreales</taxon>
        <taxon>Ophiocordycipitaceae</taxon>
        <taxon>Ophiocordyceps</taxon>
    </lineage>
</organism>
<feature type="compositionally biased region" description="Polar residues" evidence="7">
    <location>
        <begin position="89"/>
        <end position="108"/>
    </location>
</feature>
<evidence type="ECO:0000256" key="2">
    <source>
        <dbReference type="ARBA" id="ARBA00013064"/>
    </source>
</evidence>
<evidence type="ECO:0000256" key="3">
    <source>
        <dbReference type="ARBA" id="ARBA00022618"/>
    </source>
</evidence>
<dbReference type="OrthoDB" id="26523at2759"/>
<dbReference type="InterPro" id="IPR000751">
    <property type="entry name" value="MPI_Phosphatase"/>
</dbReference>
<feature type="region of interest" description="Disordered" evidence="7">
    <location>
        <begin position="68"/>
        <end position="127"/>
    </location>
</feature>
<comment type="caution">
    <text evidence="9">The sequence shown here is derived from an EMBL/GenBank/DDBJ whole genome shotgun (WGS) entry which is preliminary data.</text>
</comment>
<evidence type="ECO:0000256" key="1">
    <source>
        <dbReference type="ARBA" id="ARBA00011065"/>
    </source>
</evidence>
<dbReference type="EC" id="3.1.3.48" evidence="2"/>
<dbReference type="GO" id="GO:0110032">
    <property type="term" value="P:positive regulation of G2/MI transition of meiotic cell cycle"/>
    <property type="evidence" value="ECO:0007669"/>
    <property type="project" value="TreeGrafter"/>
</dbReference>
<dbReference type="PROSITE" id="PS50206">
    <property type="entry name" value="RHODANESE_3"/>
    <property type="match status" value="1"/>
</dbReference>
<dbReference type="GO" id="GO:0004725">
    <property type="term" value="F:protein tyrosine phosphatase activity"/>
    <property type="evidence" value="ECO:0007669"/>
    <property type="project" value="UniProtKB-EC"/>
</dbReference>
<gene>
    <name evidence="9" type="ORF">G6O67_001649</name>
</gene>
<reference evidence="9 10" key="1">
    <citation type="journal article" date="2020" name="Genome Biol. Evol.">
        <title>A new high-quality draft genome assembly of the Chinese cordyceps Ophiocordyceps sinensis.</title>
        <authorList>
            <person name="Shu R."/>
            <person name="Zhang J."/>
            <person name="Meng Q."/>
            <person name="Zhang H."/>
            <person name="Zhou G."/>
            <person name="Li M."/>
            <person name="Wu P."/>
            <person name="Zhao Y."/>
            <person name="Chen C."/>
            <person name="Qin Q."/>
        </authorList>
    </citation>
    <scope>NUCLEOTIDE SEQUENCE [LARGE SCALE GENOMIC DNA]</scope>
    <source>
        <strain evidence="9 10">IOZ07</strain>
    </source>
</reference>
<evidence type="ECO:0000256" key="4">
    <source>
        <dbReference type="ARBA" id="ARBA00022801"/>
    </source>
</evidence>
<proteinExistence type="inferred from homology"/>
<dbReference type="GO" id="GO:0005634">
    <property type="term" value="C:nucleus"/>
    <property type="evidence" value="ECO:0007669"/>
    <property type="project" value="TreeGrafter"/>
</dbReference>
<dbReference type="GO" id="GO:0010971">
    <property type="term" value="P:positive regulation of G2/M transition of mitotic cell cycle"/>
    <property type="evidence" value="ECO:0007669"/>
    <property type="project" value="TreeGrafter"/>
</dbReference>